<dbReference type="EMBL" id="JARBDR010000923">
    <property type="protein sequence ID" value="KAJ8297678.1"/>
    <property type="molecule type" value="Genomic_DNA"/>
</dbReference>
<evidence type="ECO:0000313" key="1">
    <source>
        <dbReference type="EMBL" id="KAJ8297678.1"/>
    </source>
</evidence>
<evidence type="ECO:0000313" key="2">
    <source>
        <dbReference type="Proteomes" id="UP001217089"/>
    </source>
</evidence>
<reference evidence="1 2" key="1">
    <citation type="submission" date="2022-12" db="EMBL/GenBank/DDBJ databases">
        <title>Chromosome-level genome of Tegillarca granosa.</title>
        <authorList>
            <person name="Kim J."/>
        </authorList>
    </citation>
    <scope>NUCLEOTIDE SEQUENCE [LARGE SCALE GENOMIC DNA]</scope>
    <source>
        <strain evidence="1">Teg-2019</strain>
        <tissue evidence="1">Adductor muscle</tissue>
    </source>
</reference>
<accession>A0ABQ9DWP7</accession>
<organism evidence="1 2">
    <name type="scientific">Tegillarca granosa</name>
    <name type="common">Malaysian cockle</name>
    <name type="synonym">Anadara granosa</name>
    <dbReference type="NCBI Taxonomy" id="220873"/>
    <lineage>
        <taxon>Eukaryota</taxon>
        <taxon>Metazoa</taxon>
        <taxon>Spiralia</taxon>
        <taxon>Lophotrochozoa</taxon>
        <taxon>Mollusca</taxon>
        <taxon>Bivalvia</taxon>
        <taxon>Autobranchia</taxon>
        <taxon>Pteriomorphia</taxon>
        <taxon>Arcoida</taxon>
        <taxon>Arcoidea</taxon>
        <taxon>Arcidae</taxon>
        <taxon>Tegillarca</taxon>
    </lineage>
</organism>
<gene>
    <name evidence="1" type="ORF">KUTeg_024209</name>
</gene>
<sequence length="94" mass="11555">MTDRLRLLKNDDQNVSYCQKKDVVLLIFKMFKNNIFCNYKLTLLPSIYIYHYKDFRCVVHQELIDLFVQEFVFLECHLQNLAFHKFFFFLKTIC</sequence>
<comment type="caution">
    <text evidence="1">The sequence shown here is derived from an EMBL/GenBank/DDBJ whole genome shotgun (WGS) entry which is preliminary data.</text>
</comment>
<name>A0ABQ9DWP7_TEGGR</name>
<protein>
    <submittedName>
        <fullName evidence="1">Uncharacterized protein</fullName>
    </submittedName>
</protein>
<keyword evidence="2" id="KW-1185">Reference proteome</keyword>
<proteinExistence type="predicted"/>
<dbReference type="Proteomes" id="UP001217089">
    <property type="component" value="Unassembled WGS sequence"/>
</dbReference>